<dbReference type="PANTHER" id="PTHR35377">
    <property type="entry name" value="ANTITOXIN VAPB49-RELATED-RELATED"/>
    <property type="match status" value="1"/>
</dbReference>
<dbReference type="InterPro" id="IPR051416">
    <property type="entry name" value="phD-YefM_TA_antitoxins"/>
</dbReference>
<proteinExistence type="inferred from homology"/>
<dbReference type="NCBIfam" id="TIGR01552">
    <property type="entry name" value="phd_fam"/>
    <property type="match status" value="1"/>
</dbReference>
<keyword evidence="4" id="KW-1185">Reference proteome</keyword>
<reference evidence="3" key="1">
    <citation type="submission" date="2022-05" db="EMBL/GenBank/DDBJ databases">
        <title>Complete sequence of a novel PHA-producing Halomonas strain.</title>
        <authorList>
            <person name="Zheng Z."/>
        </authorList>
    </citation>
    <scope>NUCLEOTIDE SEQUENCE</scope>
    <source>
        <strain evidence="3">ZZQ-149</strain>
    </source>
</reference>
<evidence type="ECO:0000256" key="2">
    <source>
        <dbReference type="RuleBase" id="RU362080"/>
    </source>
</evidence>
<dbReference type="KEGG" id="hqn:M0220_08370"/>
<dbReference type="InterPro" id="IPR036165">
    <property type="entry name" value="YefM-like_sf"/>
</dbReference>
<organism evidence="3 4">
    <name type="scientific">Halomonas qinghailakensis</name>
    <dbReference type="NCBI Taxonomy" id="2937790"/>
    <lineage>
        <taxon>Bacteria</taxon>
        <taxon>Pseudomonadati</taxon>
        <taxon>Pseudomonadota</taxon>
        <taxon>Gammaproteobacteria</taxon>
        <taxon>Oceanospirillales</taxon>
        <taxon>Halomonadaceae</taxon>
        <taxon>Halomonas</taxon>
    </lineage>
</organism>
<dbReference type="Pfam" id="PF02604">
    <property type="entry name" value="PhdYeFM_antitox"/>
    <property type="match status" value="1"/>
</dbReference>
<comment type="function">
    <text evidence="2">Antitoxin component of a type II toxin-antitoxin (TA) system.</text>
</comment>
<protein>
    <recommendedName>
        <fullName evidence="2">Antitoxin</fullName>
    </recommendedName>
</protein>
<dbReference type="EMBL" id="CP096973">
    <property type="protein sequence ID" value="UYO76144.1"/>
    <property type="molecule type" value="Genomic_DNA"/>
</dbReference>
<accession>A0AA46TTE2</accession>
<evidence type="ECO:0000256" key="1">
    <source>
        <dbReference type="ARBA" id="ARBA00009981"/>
    </source>
</evidence>
<dbReference type="InterPro" id="IPR006442">
    <property type="entry name" value="Antitoxin_Phd/YefM"/>
</dbReference>
<gene>
    <name evidence="3" type="ORF">M0220_08370</name>
</gene>
<name>A0AA46TTE2_9GAMM</name>
<dbReference type="RefSeq" id="WP_264019129.1">
    <property type="nucleotide sequence ID" value="NZ_CP096973.1"/>
</dbReference>
<comment type="similarity">
    <text evidence="1 2">Belongs to the phD/YefM antitoxin family.</text>
</comment>
<evidence type="ECO:0000313" key="4">
    <source>
        <dbReference type="Proteomes" id="UP001164935"/>
    </source>
</evidence>
<dbReference type="AlphaFoldDB" id="A0AA46TTE2"/>
<evidence type="ECO:0000313" key="3">
    <source>
        <dbReference type="EMBL" id="UYO76144.1"/>
    </source>
</evidence>
<dbReference type="Gene3D" id="3.40.1620.10">
    <property type="entry name" value="YefM-like domain"/>
    <property type="match status" value="1"/>
</dbReference>
<sequence length="82" mass="9204">MHININEAQKKLSLLAQKAVEGEEIIITEHGKPVARLVPCEKPPARLKQLLGAMKDEIQVTEGWDEPLVGQELLEFYKDNLG</sequence>
<dbReference type="SUPFAM" id="SSF143120">
    <property type="entry name" value="YefM-like"/>
    <property type="match status" value="1"/>
</dbReference>
<dbReference type="Proteomes" id="UP001164935">
    <property type="component" value="Chromosome"/>
</dbReference>